<name>A0A0C3P528_PISTI</name>
<reference evidence="2 3" key="1">
    <citation type="submission" date="2014-04" db="EMBL/GenBank/DDBJ databases">
        <authorList>
            <consortium name="DOE Joint Genome Institute"/>
            <person name="Kuo A."/>
            <person name="Kohler A."/>
            <person name="Costa M.D."/>
            <person name="Nagy L.G."/>
            <person name="Floudas D."/>
            <person name="Copeland A."/>
            <person name="Barry K.W."/>
            <person name="Cichocki N."/>
            <person name="Veneault-Fourrey C."/>
            <person name="LaButti K."/>
            <person name="Lindquist E.A."/>
            <person name="Lipzen A."/>
            <person name="Lundell T."/>
            <person name="Morin E."/>
            <person name="Murat C."/>
            <person name="Sun H."/>
            <person name="Tunlid A."/>
            <person name="Henrissat B."/>
            <person name="Grigoriev I.V."/>
            <person name="Hibbett D.S."/>
            <person name="Martin F."/>
            <person name="Nordberg H.P."/>
            <person name="Cantor M.N."/>
            <person name="Hua S.X."/>
        </authorList>
    </citation>
    <scope>NUCLEOTIDE SEQUENCE [LARGE SCALE GENOMIC DNA]</scope>
    <source>
        <strain evidence="2 3">Marx 270</strain>
    </source>
</reference>
<gene>
    <name evidence="2" type="ORF">M404DRAFT_1002400</name>
</gene>
<keyword evidence="1" id="KW-1133">Transmembrane helix</keyword>
<evidence type="ECO:0000313" key="2">
    <source>
        <dbReference type="EMBL" id="KIO02374.1"/>
    </source>
</evidence>
<accession>A0A0C3P528</accession>
<keyword evidence="1" id="KW-0812">Transmembrane</keyword>
<keyword evidence="3" id="KW-1185">Reference proteome</keyword>
<dbReference type="OrthoDB" id="3349852at2759"/>
<feature type="transmembrane region" description="Helical" evidence="1">
    <location>
        <begin position="49"/>
        <end position="66"/>
    </location>
</feature>
<sequence>MYVRGRSLMVTILSTPAGRTNQHLISPLWNFHGNSQRLRLWVKILTRRFIALLTSTFSSYALYQAFQDPIQGLYTDDASLPLGQGLGLRQEYKFGLYSYCAYVNGSAGSCSNHTVASRFEPYSAITADMLQNYSQYSDYIFVDTTFKNSSYLGYNSHVAYYFLLFGTLFAFLSLLTGVLRHTFLFFISAALAILSTIFILIGAAIWTSLVKKAEGVNTLQISSGVPDGISMSYGTGIYLSWAAFACLAASIVPYLISCCTYRG</sequence>
<dbReference type="EMBL" id="KN831982">
    <property type="protein sequence ID" value="KIO02374.1"/>
    <property type="molecule type" value="Genomic_DNA"/>
</dbReference>
<dbReference type="InParanoid" id="A0A0C3P528"/>
<feature type="transmembrane region" description="Helical" evidence="1">
    <location>
        <begin position="183"/>
        <end position="206"/>
    </location>
</feature>
<dbReference type="HOGENOM" id="CLU_094315_0_0_1"/>
<proteinExistence type="predicted"/>
<dbReference type="AlphaFoldDB" id="A0A0C3P528"/>
<reference evidence="3" key="2">
    <citation type="submission" date="2015-01" db="EMBL/GenBank/DDBJ databases">
        <title>Evolutionary Origins and Diversification of the Mycorrhizal Mutualists.</title>
        <authorList>
            <consortium name="DOE Joint Genome Institute"/>
            <consortium name="Mycorrhizal Genomics Consortium"/>
            <person name="Kohler A."/>
            <person name="Kuo A."/>
            <person name="Nagy L.G."/>
            <person name="Floudas D."/>
            <person name="Copeland A."/>
            <person name="Barry K.W."/>
            <person name="Cichocki N."/>
            <person name="Veneault-Fourrey C."/>
            <person name="LaButti K."/>
            <person name="Lindquist E.A."/>
            <person name="Lipzen A."/>
            <person name="Lundell T."/>
            <person name="Morin E."/>
            <person name="Murat C."/>
            <person name="Riley R."/>
            <person name="Ohm R."/>
            <person name="Sun H."/>
            <person name="Tunlid A."/>
            <person name="Henrissat B."/>
            <person name="Grigoriev I.V."/>
            <person name="Hibbett D.S."/>
            <person name="Martin F."/>
        </authorList>
    </citation>
    <scope>NUCLEOTIDE SEQUENCE [LARGE SCALE GENOMIC DNA]</scope>
    <source>
        <strain evidence="3">Marx 270</strain>
    </source>
</reference>
<dbReference type="InterPro" id="IPR052413">
    <property type="entry name" value="SUR7_domain"/>
</dbReference>
<keyword evidence="1" id="KW-0472">Membrane</keyword>
<dbReference type="Proteomes" id="UP000054217">
    <property type="component" value="Unassembled WGS sequence"/>
</dbReference>
<feature type="transmembrane region" description="Helical" evidence="1">
    <location>
        <begin position="158"/>
        <end position="176"/>
    </location>
</feature>
<dbReference type="Gene3D" id="1.20.140.150">
    <property type="match status" value="1"/>
</dbReference>
<dbReference type="InterPro" id="IPR009571">
    <property type="entry name" value="SUR7/Rim9-like_fungi"/>
</dbReference>
<evidence type="ECO:0000256" key="1">
    <source>
        <dbReference type="SAM" id="Phobius"/>
    </source>
</evidence>
<evidence type="ECO:0000313" key="3">
    <source>
        <dbReference type="Proteomes" id="UP000054217"/>
    </source>
</evidence>
<organism evidence="2 3">
    <name type="scientific">Pisolithus tinctorius Marx 270</name>
    <dbReference type="NCBI Taxonomy" id="870435"/>
    <lineage>
        <taxon>Eukaryota</taxon>
        <taxon>Fungi</taxon>
        <taxon>Dikarya</taxon>
        <taxon>Basidiomycota</taxon>
        <taxon>Agaricomycotina</taxon>
        <taxon>Agaricomycetes</taxon>
        <taxon>Agaricomycetidae</taxon>
        <taxon>Boletales</taxon>
        <taxon>Sclerodermatineae</taxon>
        <taxon>Pisolithaceae</taxon>
        <taxon>Pisolithus</taxon>
    </lineage>
</organism>
<dbReference type="GO" id="GO:0051285">
    <property type="term" value="C:cell cortex of cell tip"/>
    <property type="evidence" value="ECO:0007669"/>
    <property type="project" value="TreeGrafter"/>
</dbReference>
<protein>
    <submittedName>
        <fullName evidence="2">Uncharacterized protein</fullName>
    </submittedName>
</protein>
<feature type="transmembrane region" description="Helical" evidence="1">
    <location>
        <begin position="237"/>
        <end position="256"/>
    </location>
</feature>
<dbReference type="PANTHER" id="PTHR28019">
    <property type="entry name" value="CELL MEMBRANE PROTEIN YLR413W-RELATED"/>
    <property type="match status" value="1"/>
</dbReference>
<dbReference type="PANTHER" id="PTHR28019:SF2">
    <property type="entry name" value="CELL MEMBRANE PROTEIN YLR413W-RELATED"/>
    <property type="match status" value="1"/>
</dbReference>
<dbReference type="STRING" id="870435.A0A0C3P528"/>
<dbReference type="GO" id="GO:0031505">
    <property type="term" value="P:fungal-type cell wall organization"/>
    <property type="evidence" value="ECO:0007669"/>
    <property type="project" value="TreeGrafter"/>
</dbReference>
<dbReference type="GO" id="GO:0005886">
    <property type="term" value="C:plasma membrane"/>
    <property type="evidence" value="ECO:0007669"/>
    <property type="project" value="InterPro"/>
</dbReference>
<dbReference type="Pfam" id="PF06687">
    <property type="entry name" value="SUR7"/>
    <property type="match status" value="1"/>
</dbReference>